<dbReference type="RefSeq" id="WP_088531246.1">
    <property type="nucleotide sequence ID" value="NZ_CP021646.1"/>
</dbReference>
<dbReference type="EMBL" id="CP031761">
    <property type="protein sequence ID" value="AXR01581.1"/>
    <property type="molecule type" value="Genomic_DNA"/>
</dbReference>
<evidence type="ECO:0000313" key="3">
    <source>
        <dbReference type="Proteomes" id="UP000258102"/>
    </source>
</evidence>
<dbReference type="InterPro" id="IPR018774">
    <property type="entry name" value="Phage_Mu_GpT"/>
</dbReference>
<name>A0AAD0W3I5_PSEO7</name>
<dbReference type="Proteomes" id="UP000258102">
    <property type="component" value="Chromosome 1"/>
</dbReference>
<evidence type="ECO:0000259" key="1">
    <source>
        <dbReference type="Pfam" id="PF10124"/>
    </source>
</evidence>
<accession>A0AAD0W3I5</accession>
<gene>
    <name evidence="2" type="ORF">D0511_05470</name>
</gene>
<dbReference type="KEGG" id="ppis:B1L02_12260"/>
<feature type="domain" description="Bacteriophage Mu GpT" evidence="1">
    <location>
        <begin position="10"/>
        <end position="302"/>
    </location>
</feature>
<reference evidence="2 3" key="1">
    <citation type="submission" date="2018-08" db="EMBL/GenBank/DDBJ databases">
        <title>Whole Genome Sequences of Two Pseudoalteromonas piscicida Strains, DE1-A and DE2-A, which Exhibit Strong Antibacterial Activity against Vibrio vulnificus.</title>
        <authorList>
            <person name="Richards G.P."/>
            <person name="Needleman D.S."/>
            <person name="Watson M.A."/>
            <person name="Polson S.W."/>
        </authorList>
    </citation>
    <scope>NUCLEOTIDE SEQUENCE [LARGE SCALE GENOMIC DNA]</scope>
    <source>
        <strain evidence="2 3">DE2-A</strain>
    </source>
</reference>
<organism evidence="2 3">
    <name type="scientific">Pseudoalteromonas piscicida</name>
    <dbReference type="NCBI Taxonomy" id="43662"/>
    <lineage>
        <taxon>Bacteria</taxon>
        <taxon>Pseudomonadati</taxon>
        <taxon>Pseudomonadota</taxon>
        <taxon>Gammaproteobacteria</taxon>
        <taxon>Alteromonadales</taxon>
        <taxon>Pseudoalteromonadaceae</taxon>
        <taxon>Pseudoalteromonas</taxon>
    </lineage>
</organism>
<protein>
    <submittedName>
        <fullName evidence="2">Head protein</fullName>
    </submittedName>
</protein>
<dbReference type="Pfam" id="PF10124">
    <property type="entry name" value="Mu-like_gpT"/>
    <property type="match status" value="1"/>
</dbReference>
<sequence length="302" mass="33770">MAIITPALITSLQTGFKKNFQDGLGEAQPQYNAIATVIPSTTKSNTYGWLGKFPTLKKWVGDRDIQSMKAHGYSIVNDDYEATIGVDRNDIEDDDLGLYASLMKEMGRAAAIHPDEMCFPLLNEGFTTLCYDGQNYFDTDHPVYPNADGTGAALSVANMAEDVNYTGPAWFVMDNSKVLKPIIFQERKKPQFTAMTKPDDESVFTRKEFRYGTDCRDACGFSFWQLAFGNKRALTPDNLWDSIKKMRTFTADGGRKLGIRPTTLVVPPELEDVATKMLEREMESSSSNELKGRLKLVVGDYL</sequence>
<dbReference type="AlphaFoldDB" id="A0AAD0W3I5"/>
<proteinExistence type="predicted"/>
<evidence type="ECO:0000313" key="2">
    <source>
        <dbReference type="EMBL" id="AXR01581.1"/>
    </source>
</evidence>